<name>A0A2X2CRL4_PSELU</name>
<dbReference type="CDD" id="cd17319">
    <property type="entry name" value="MFS_ExuT_GudP_like"/>
    <property type="match status" value="1"/>
</dbReference>
<evidence type="ECO:0000256" key="2">
    <source>
        <dbReference type="ARBA" id="ARBA00022692"/>
    </source>
</evidence>
<evidence type="ECO:0000256" key="1">
    <source>
        <dbReference type="ARBA" id="ARBA00004141"/>
    </source>
</evidence>
<organism evidence="8 9">
    <name type="scientific">Pseudomonas luteola</name>
    <dbReference type="NCBI Taxonomy" id="47886"/>
    <lineage>
        <taxon>Bacteria</taxon>
        <taxon>Pseudomonadati</taxon>
        <taxon>Pseudomonadota</taxon>
        <taxon>Gammaproteobacteria</taxon>
        <taxon>Pseudomonadales</taxon>
        <taxon>Pseudomonadaceae</taxon>
        <taxon>Pseudomonas</taxon>
    </lineage>
</organism>
<dbReference type="PIRSF" id="PIRSF002808">
    <property type="entry name" value="Hexose_phosphate_transp"/>
    <property type="match status" value="1"/>
</dbReference>
<dbReference type="InterPro" id="IPR050382">
    <property type="entry name" value="MFS_Na/Anion_cotransporter"/>
</dbReference>
<sequence length="437" mass="47313">MKIKGIRWWMVALVTGGLIVNYLARNTLSVAAPTMMKELDFGAEEYSHIVIAWQLCYAFMQPIAGYLLDAIGTKLGFAIFAIAWSVACAAAAMANGWQGLAFFRGLLGLTEAAGIPAGVKATSEWFPAKERSVAIGWFNIGSSIGALLAPPLVVWAILQSGWELAFLIVGVLGIVWSALWLVFYKHPRQQQLLSDTERDYILSGQEAQHKDETPAKANWKKILTSRNFFAIGAARVLSEPAWQTFNAWIPLYMMTERHMNIKEVALFAWLPFLAADIGCVLGGYMSPFFHKHLKVSLFTSRKIVLMLGAFCMIAPACTGLVASPYTAIALLCIGGFAHQTLSGALYSVTADAFGKNEVATATGMGGMFGYLGAAAFTFVFGVLVTKVGYSPLFIVLAIFDIVAALIVWNVATDRSHLTDTQPANANQTLTGAEPAKS</sequence>
<dbReference type="PANTHER" id="PTHR11662">
    <property type="entry name" value="SOLUTE CARRIER FAMILY 17"/>
    <property type="match status" value="1"/>
</dbReference>
<dbReference type="InterPro" id="IPR036259">
    <property type="entry name" value="MFS_trans_sf"/>
</dbReference>
<protein>
    <submittedName>
        <fullName evidence="8">Hexuronate transporter</fullName>
    </submittedName>
</protein>
<dbReference type="EMBL" id="UAUF01000013">
    <property type="protein sequence ID" value="SPZ09834.1"/>
    <property type="molecule type" value="Genomic_DNA"/>
</dbReference>
<dbReference type="InterPro" id="IPR000849">
    <property type="entry name" value="Sugar_P_transporter"/>
</dbReference>
<feature type="transmembrane region" description="Helical" evidence="6">
    <location>
        <begin position="47"/>
        <end position="68"/>
    </location>
</feature>
<dbReference type="Gene3D" id="1.20.1250.20">
    <property type="entry name" value="MFS general substrate transporter like domains"/>
    <property type="match status" value="2"/>
</dbReference>
<reference evidence="8 9" key="1">
    <citation type="submission" date="2018-06" db="EMBL/GenBank/DDBJ databases">
        <authorList>
            <consortium name="Pathogen Informatics"/>
            <person name="Doyle S."/>
        </authorList>
    </citation>
    <scope>NUCLEOTIDE SEQUENCE [LARGE SCALE GENOMIC DNA]</scope>
    <source>
        <strain evidence="8 9">NCTC11842</strain>
    </source>
</reference>
<keyword evidence="3 6" id="KW-1133">Transmembrane helix</keyword>
<feature type="transmembrane region" description="Helical" evidence="6">
    <location>
        <begin position="367"/>
        <end position="385"/>
    </location>
</feature>
<accession>A0A2X2CRL4</accession>
<keyword evidence="4 6" id="KW-0472">Membrane</keyword>
<evidence type="ECO:0000313" key="8">
    <source>
        <dbReference type="EMBL" id="SPZ09834.1"/>
    </source>
</evidence>
<dbReference type="GO" id="GO:0015134">
    <property type="term" value="F:hexuronate transmembrane transporter activity"/>
    <property type="evidence" value="ECO:0007669"/>
    <property type="project" value="TreeGrafter"/>
</dbReference>
<comment type="subcellular location">
    <subcellularLocation>
        <location evidence="1">Membrane</location>
        <topology evidence="1">Multi-pass membrane protein</topology>
    </subcellularLocation>
</comment>
<dbReference type="SUPFAM" id="SSF103473">
    <property type="entry name" value="MFS general substrate transporter"/>
    <property type="match status" value="1"/>
</dbReference>
<dbReference type="AlphaFoldDB" id="A0A2X2CRL4"/>
<proteinExistence type="inferred from homology"/>
<evidence type="ECO:0000313" key="9">
    <source>
        <dbReference type="Proteomes" id="UP000250443"/>
    </source>
</evidence>
<comment type="similarity">
    <text evidence="5">Belongs to the major facilitator superfamily. Phthalate permease family.</text>
</comment>
<feature type="transmembrane region" description="Helical" evidence="6">
    <location>
        <begin position="100"/>
        <end position="121"/>
    </location>
</feature>
<dbReference type="GO" id="GO:0016020">
    <property type="term" value="C:membrane"/>
    <property type="evidence" value="ECO:0007669"/>
    <property type="project" value="UniProtKB-SubCell"/>
</dbReference>
<feature type="domain" description="Major facilitator superfamily (MFS) profile" evidence="7">
    <location>
        <begin position="10"/>
        <end position="415"/>
    </location>
</feature>
<feature type="transmembrane region" description="Helical" evidence="6">
    <location>
        <begin position="392"/>
        <end position="411"/>
    </location>
</feature>
<feature type="transmembrane region" description="Helical" evidence="6">
    <location>
        <begin position="75"/>
        <end position="94"/>
    </location>
</feature>
<feature type="transmembrane region" description="Helical" evidence="6">
    <location>
        <begin position="264"/>
        <end position="283"/>
    </location>
</feature>
<dbReference type="InterPro" id="IPR020846">
    <property type="entry name" value="MFS_dom"/>
</dbReference>
<feature type="transmembrane region" description="Helical" evidence="6">
    <location>
        <begin position="164"/>
        <end position="184"/>
    </location>
</feature>
<keyword evidence="2 6" id="KW-0812">Transmembrane</keyword>
<dbReference type="PROSITE" id="PS50850">
    <property type="entry name" value="MFS"/>
    <property type="match status" value="1"/>
</dbReference>
<dbReference type="InterPro" id="IPR011701">
    <property type="entry name" value="MFS"/>
</dbReference>
<evidence type="ECO:0000256" key="4">
    <source>
        <dbReference type="ARBA" id="ARBA00023136"/>
    </source>
</evidence>
<feature type="transmembrane region" description="Helical" evidence="6">
    <location>
        <begin position="303"/>
        <end position="321"/>
    </location>
</feature>
<feature type="transmembrane region" description="Helical" evidence="6">
    <location>
        <begin position="133"/>
        <end position="158"/>
    </location>
</feature>
<evidence type="ECO:0000256" key="6">
    <source>
        <dbReference type="SAM" id="Phobius"/>
    </source>
</evidence>
<dbReference type="RefSeq" id="WP_010797515.1">
    <property type="nucleotide sequence ID" value="NZ_CP069262.1"/>
</dbReference>
<dbReference type="PANTHER" id="PTHR11662:SF285">
    <property type="entry name" value="HEXURONATE TRANSPORTER"/>
    <property type="match status" value="1"/>
</dbReference>
<feature type="transmembrane region" description="Helical" evidence="6">
    <location>
        <begin position="328"/>
        <end position="347"/>
    </location>
</feature>
<evidence type="ECO:0000256" key="3">
    <source>
        <dbReference type="ARBA" id="ARBA00022989"/>
    </source>
</evidence>
<dbReference type="Proteomes" id="UP000250443">
    <property type="component" value="Unassembled WGS sequence"/>
</dbReference>
<gene>
    <name evidence="8" type="primary">exuT</name>
    <name evidence="8" type="ORF">NCTC11842_03418</name>
</gene>
<dbReference type="Pfam" id="PF07690">
    <property type="entry name" value="MFS_1"/>
    <property type="match status" value="2"/>
</dbReference>
<evidence type="ECO:0000256" key="5">
    <source>
        <dbReference type="ARBA" id="ARBA00038514"/>
    </source>
</evidence>
<evidence type="ECO:0000259" key="7">
    <source>
        <dbReference type="PROSITE" id="PS50850"/>
    </source>
</evidence>